<gene>
    <name evidence="1" type="ORF">AV942_18900</name>
</gene>
<dbReference type="Proteomes" id="UP000061468">
    <property type="component" value="Chromosome"/>
</dbReference>
<dbReference type="AlphaFoldDB" id="A0AAC8XMR8"/>
<dbReference type="EMBL" id="CP013928">
    <property type="protein sequence ID" value="AMJ80207.1"/>
    <property type="molecule type" value="Genomic_DNA"/>
</dbReference>
<sequence>MSTAPFRIEQFRNCIVVTLRGKWNMTTNIQYLATLSEILKTRKGRPFHLFVDMRSWQIPKSDTFNQIKVPLKLDRRNQLSEMWLEDETTDADHIAEKFFTSSSNKLSFKLQRTHDVTVFMTHCKNCADEAVVQYIQTALDYN</sequence>
<reference evidence="1 2" key="1">
    <citation type="submission" date="2015-12" db="EMBL/GenBank/DDBJ databases">
        <title>Intraspecies pangenome expansion in the marine bacterium Alteromonas.</title>
        <authorList>
            <person name="Lopez-Perez M."/>
            <person name="Rodriguez-Valera F."/>
        </authorList>
    </citation>
    <scope>NUCLEOTIDE SEQUENCE [LARGE SCALE GENOMIC DNA]</scope>
    <source>
        <strain evidence="1 2">UM8</strain>
    </source>
</reference>
<dbReference type="RefSeq" id="WP_015068416.1">
    <property type="nucleotide sequence ID" value="NZ_CP013928.1"/>
</dbReference>
<protein>
    <submittedName>
        <fullName evidence="1">Arginine decarboxylase</fullName>
    </submittedName>
</protein>
<name>A0AAC8XMR8_9ALTE</name>
<evidence type="ECO:0000313" key="1">
    <source>
        <dbReference type="EMBL" id="AMJ80207.1"/>
    </source>
</evidence>
<proteinExistence type="predicted"/>
<evidence type="ECO:0000313" key="2">
    <source>
        <dbReference type="Proteomes" id="UP000061468"/>
    </source>
</evidence>
<organism evidence="1 2">
    <name type="scientific">Alteromonas mediterranea</name>
    <dbReference type="NCBI Taxonomy" id="314275"/>
    <lineage>
        <taxon>Bacteria</taxon>
        <taxon>Pseudomonadati</taxon>
        <taxon>Pseudomonadota</taxon>
        <taxon>Gammaproteobacteria</taxon>
        <taxon>Alteromonadales</taxon>
        <taxon>Alteromonadaceae</taxon>
        <taxon>Alteromonas/Salinimonas group</taxon>
        <taxon>Alteromonas</taxon>
    </lineage>
</organism>
<accession>A0AAC8XMR8</accession>